<organism evidence="3 4">
    <name type="scientific">Pristionchus mayeri</name>
    <dbReference type="NCBI Taxonomy" id="1317129"/>
    <lineage>
        <taxon>Eukaryota</taxon>
        <taxon>Metazoa</taxon>
        <taxon>Ecdysozoa</taxon>
        <taxon>Nematoda</taxon>
        <taxon>Chromadorea</taxon>
        <taxon>Rhabditida</taxon>
        <taxon>Rhabditina</taxon>
        <taxon>Diplogasteromorpha</taxon>
        <taxon>Diplogasteroidea</taxon>
        <taxon>Neodiplogasteridae</taxon>
        <taxon>Pristionchus</taxon>
    </lineage>
</organism>
<sequence length="157" mass="16933">ISQRRRTEEDGLPTVIEQEDSSIFRLLSNRGIRLATKMMARAAVIVLVVAVAASWAAPKQSCASCSALNWRREASPGEHTEEKATNDEGCATLSITCRGTTERAQTFVEFNAGEIGGINDIGTQSVKLVCGSDMLWHYKAEGIAPPIRAISCSAVNH</sequence>
<protein>
    <recommendedName>
        <fullName evidence="2">C6 domain-containing protein</fullName>
    </recommendedName>
</protein>
<keyword evidence="1" id="KW-0472">Membrane</keyword>
<evidence type="ECO:0000259" key="2">
    <source>
        <dbReference type="Pfam" id="PF01681"/>
    </source>
</evidence>
<name>A0AAN4YW14_9BILA</name>
<accession>A0AAN4YW14</accession>
<keyword evidence="1" id="KW-0812">Transmembrane</keyword>
<dbReference type="Proteomes" id="UP001328107">
    <property type="component" value="Unassembled WGS sequence"/>
</dbReference>
<dbReference type="AlphaFoldDB" id="A0AAN4YW14"/>
<keyword evidence="1" id="KW-1133">Transmembrane helix</keyword>
<feature type="transmembrane region" description="Helical" evidence="1">
    <location>
        <begin position="38"/>
        <end position="57"/>
    </location>
</feature>
<feature type="non-terminal residue" evidence="3">
    <location>
        <position position="1"/>
    </location>
</feature>
<evidence type="ECO:0000313" key="3">
    <source>
        <dbReference type="EMBL" id="GMR30022.1"/>
    </source>
</evidence>
<gene>
    <name evidence="3" type="ORF">PMAYCL1PPCAC_00217</name>
</gene>
<proteinExistence type="predicted"/>
<evidence type="ECO:0000313" key="4">
    <source>
        <dbReference type="Proteomes" id="UP001328107"/>
    </source>
</evidence>
<reference evidence="4" key="1">
    <citation type="submission" date="2022-10" db="EMBL/GenBank/DDBJ databases">
        <title>Genome assembly of Pristionchus species.</title>
        <authorList>
            <person name="Yoshida K."/>
            <person name="Sommer R.J."/>
        </authorList>
    </citation>
    <scope>NUCLEOTIDE SEQUENCE [LARGE SCALE GENOMIC DNA]</scope>
    <source>
        <strain evidence="4">RS5460</strain>
    </source>
</reference>
<keyword evidence="4" id="KW-1185">Reference proteome</keyword>
<dbReference type="Pfam" id="PF01681">
    <property type="entry name" value="C6"/>
    <property type="match status" value="1"/>
</dbReference>
<feature type="domain" description="C6" evidence="2">
    <location>
        <begin position="84"/>
        <end position="152"/>
    </location>
</feature>
<evidence type="ECO:0000256" key="1">
    <source>
        <dbReference type="SAM" id="Phobius"/>
    </source>
</evidence>
<comment type="caution">
    <text evidence="3">The sequence shown here is derived from an EMBL/GenBank/DDBJ whole genome shotgun (WGS) entry which is preliminary data.</text>
</comment>
<dbReference type="InterPro" id="IPR002601">
    <property type="entry name" value="C6_domain"/>
</dbReference>
<dbReference type="EMBL" id="BTRK01000001">
    <property type="protein sequence ID" value="GMR30022.1"/>
    <property type="molecule type" value="Genomic_DNA"/>
</dbReference>